<dbReference type="Proteomes" id="UP000078046">
    <property type="component" value="Unassembled WGS sequence"/>
</dbReference>
<evidence type="ECO:0000313" key="2">
    <source>
        <dbReference type="Proteomes" id="UP000078046"/>
    </source>
</evidence>
<name>A0A177B0G2_9BILA</name>
<dbReference type="AlphaFoldDB" id="A0A177B0G2"/>
<comment type="caution">
    <text evidence="1">The sequence shown here is derived from an EMBL/GenBank/DDBJ whole genome shotgun (WGS) entry which is preliminary data.</text>
</comment>
<dbReference type="PANTHER" id="PTHR45913:SF21">
    <property type="entry name" value="DUF4371 DOMAIN-CONTAINING PROTEIN"/>
    <property type="match status" value="1"/>
</dbReference>
<evidence type="ECO:0000313" key="1">
    <source>
        <dbReference type="EMBL" id="OAF67758.1"/>
    </source>
</evidence>
<organism evidence="1 2">
    <name type="scientific">Intoshia linei</name>
    <dbReference type="NCBI Taxonomy" id="1819745"/>
    <lineage>
        <taxon>Eukaryota</taxon>
        <taxon>Metazoa</taxon>
        <taxon>Spiralia</taxon>
        <taxon>Lophotrochozoa</taxon>
        <taxon>Mesozoa</taxon>
        <taxon>Orthonectida</taxon>
        <taxon>Rhopaluridae</taxon>
        <taxon>Intoshia</taxon>
    </lineage>
</organism>
<reference evidence="1 2" key="1">
    <citation type="submission" date="2016-04" db="EMBL/GenBank/DDBJ databases">
        <title>The genome of Intoshia linei affirms orthonectids as highly simplified spiralians.</title>
        <authorList>
            <person name="Mikhailov K.V."/>
            <person name="Slusarev G.S."/>
            <person name="Nikitin M.A."/>
            <person name="Logacheva M.D."/>
            <person name="Penin A."/>
            <person name="Aleoshin V."/>
            <person name="Panchin Y.V."/>
        </authorList>
    </citation>
    <scope>NUCLEOTIDE SEQUENCE [LARGE SCALE GENOMIC DNA]</scope>
    <source>
        <strain evidence="1">Intl2013</strain>
        <tissue evidence="1">Whole animal</tissue>
    </source>
</reference>
<proteinExistence type="predicted"/>
<dbReference type="PANTHER" id="PTHR45913">
    <property type="entry name" value="EPM2A-INTERACTING PROTEIN 1"/>
    <property type="match status" value="1"/>
</dbReference>
<sequence>MDITSKIANSIRAKALQRRLFKSQSEENRELVLHTNVRSLNRSVFLERFIILLYDIKIFLRNRNDNYAELYDKQWLCELSFLVDFTGILTMLNRELQGKNKTLIDMINIDSFKNTIPLIINDLNIKKI</sequence>
<dbReference type="EMBL" id="LWCA01000582">
    <property type="protein sequence ID" value="OAF67758.1"/>
    <property type="molecule type" value="Genomic_DNA"/>
</dbReference>
<protein>
    <submittedName>
        <fullName evidence="1">Uncharacterized protein</fullName>
    </submittedName>
</protein>
<accession>A0A177B0G2</accession>
<dbReference type="OrthoDB" id="1101576at2759"/>
<gene>
    <name evidence="1" type="ORF">A3Q56_04522</name>
</gene>
<keyword evidence="2" id="KW-1185">Reference proteome</keyword>